<evidence type="ECO:0000313" key="3">
    <source>
        <dbReference type="Proteomes" id="UP000054248"/>
    </source>
</evidence>
<sequence>MLYRPAVTTLNSGQSCVNLCEDCHESLNKGKMPRFALANGLYRGVLPDEFRDLTWVEEMVCSIYRTTAHVTRLYQSSNPADPLVFHGNTCAHDMNVVSTATILPRTPTDIVGQLSVVFVGPRKLKPEALKSVFRIRKAKVWHFLIWLKQNNALYHNLPLSIENLDMYSEEDIPAGLTDATIIDE</sequence>
<dbReference type="PROSITE" id="PS51257">
    <property type="entry name" value="PROKAR_LIPOPROTEIN"/>
    <property type="match status" value="1"/>
</dbReference>
<proteinExistence type="predicted"/>
<dbReference type="HOGENOM" id="CLU_090397_2_0_1"/>
<gene>
    <name evidence="2" type="ORF">M407DRAFT_80103</name>
</gene>
<keyword evidence="3" id="KW-1185">Reference proteome</keyword>
<evidence type="ECO:0000313" key="2">
    <source>
        <dbReference type="EMBL" id="KIO21672.1"/>
    </source>
</evidence>
<dbReference type="Proteomes" id="UP000054248">
    <property type="component" value="Unassembled WGS sequence"/>
</dbReference>
<reference evidence="3" key="2">
    <citation type="submission" date="2015-01" db="EMBL/GenBank/DDBJ databases">
        <title>Evolutionary Origins and Diversification of the Mycorrhizal Mutualists.</title>
        <authorList>
            <consortium name="DOE Joint Genome Institute"/>
            <consortium name="Mycorrhizal Genomics Consortium"/>
            <person name="Kohler A."/>
            <person name="Kuo A."/>
            <person name="Nagy L.G."/>
            <person name="Floudas D."/>
            <person name="Copeland A."/>
            <person name="Barry K.W."/>
            <person name="Cichocki N."/>
            <person name="Veneault-Fourrey C."/>
            <person name="LaButti K."/>
            <person name="Lindquist E.A."/>
            <person name="Lipzen A."/>
            <person name="Lundell T."/>
            <person name="Morin E."/>
            <person name="Murat C."/>
            <person name="Riley R."/>
            <person name="Ohm R."/>
            <person name="Sun H."/>
            <person name="Tunlid A."/>
            <person name="Henrissat B."/>
            <person name="Grigoriev I.V."/>
            <person name="Hibbett D.S."/>
            <person name="Martin F."/>
        </authorList>
    </citation>
    <scope>NUCLEOTIDE SEQUENCE [LARGE SCALE GENOMIC DNA]</scope>
    <source>
        <strain evidence="3">MUT 4182</strain>
    </source>
</reference>
<organism evidence="2 3">
    <name type="scientific">Tulasnella calospora MUT 4182</name>
    <dbReference type="NCBI Taxonomy" id="1051891"/>
    <lineage>
        <taxon>Eukaryota</taxon>
        <taxon>Fungi</taxon>
        <taxon>Dikarya</taxon>
        <taxon>Basidiomycota</taxon>
        <taxon>Agaricomycotina</taxon>
        <taxon>Agaricomycetes</taxon>
        <taxon>Cantharellales</taxon>
        <taxon>Tulasnellaceae</taxon>
        <taxon>Tulasnella</taxon>
    </lineage>
</organism>
<dbReference type="InterPro" id="IPR046700">
    <property type="entry name" value="DUF6570"/>
</dbReference>
<dbReference type="Pfam" id="PF20209">
    <property type="entry name" value="DUF6570"/>
    <property type="match status" value="1"/>
</dbReference>
<protein>
    <recommendedName>
        <fullName evidence="1">DUF6570 domain-containing protein</fullName>
    </recommendedName>
</protein>
<reference evidence="2 3" key="1">
    <citation type="submission" date="2014-04" db="EMBL/GenBank/DDBJ databases">
        <authorList>
            <consortium name="DOE Joint Genome Institute"/>
            <person name="Kuo A."/>
            <person name="Girlanda M."/>
            <person name="Perotto S."/>
            <person name="Kohler A."/>
            <person name="Nagy L.G."/>
            <person name="Floudas D."/>
            <person name="Copeland A."/>
            <person name="Barry K.W."/>
            <person name="Cichocki N."/>
            <person name="Veneault-Fourrey C."/>
            <person name="LaButti K."/>
            <person name="Lindquist E.A."/>
            <person name="Lipzen A."/>
            <person name="Lundell T."/>
            <person name="Morin E."/>
            <person name="Murat C."/>
            <person name="Sun H."/>
            <person name="Tunlid A."/>
            <person name="Henrissat B."/>
            <person name="Grigoriev I.V."/>
            <person name="Hibbett D.S."/>
            <person name="Martin F."/>
            <person name="Nordberg H.P."/>
            <person name="Cantor M.N."/>
            <person name="Hua S.X."/>
        </authorList>
    </citation>
    <scope>NUCLEOTIDE SEQUENCE [LARGE SCALE GENOMIC DNA]</scope>
    <source>
        <strain evidence="2 3">MUT 4182</strain>
    </source>
</reference>
<dbReference type="OrthoDB" id="3257061at2759"/>
<accession>A0A0C3LJV2</accession>
<dbReference type="EMBL" id="KN823131">
    <property type="protein sequence ID" value="KIO21672.1"/>
    <property type="molecule type" value="Genomic_DNA"/>
</dbReference>
<evidence type="ECO:0000259" key="1">
    <source>
        <dbReference type="Pfam" id="PF20209"/>
    </source>
</evidence>
<feature type="domain" description="DUF6570" evidence="1">
    <location>
        <begin position="29"/>
        <end position="165"/>
    </location>
</feature>
<feature type="non-terminal residue" evidence="2">
    <location>
        <position position="184"/>
    </location>
</feature>
<name>A0A0C3LJV2_9AGAM</name>
<dbReference type="STRING" id="1051891.A0A0C3LJV2"/>
<dbReference type="AlphaFoldDB" id="A0A0C3LJV2"/>